<accession>A0A553FRD4</accession>
<dbReference type="EMBL" id="VKDK01000020">
    <property type="protein sequence ID" value="TRX59798.1"/>
    <property type="molecule type" value="Genomic_DNA"/>
</dbReference>
<evidence type="ECO:0000313" key="4">
    <source>
        <dbReference type="Proteomes" id="UP000320443"/>
    </source>
</evidence>
<keyword evidence="2" id="KW-0472">Membrane</keyword>
<evidence type="ECO:0000256" key="1">
    <source>
        <dbReference type="SAM" id="MobiDB-lite"/>
    </source>
</evidence>
<evidence type="ECO:0000313" key="3">
    <source>
        <dbReference type="EMBL" id="TRX59798.1"/>
    </source>
</evidence>
<dbReference type="RefSeq" id="WP_144013847.1">
    <property type="nucleotide sequence ID" value="NZ_VKDK01000020.1"/>
</dbReference>
<evidence type="ECO:0000256" key="2">
    <source>
        <dbReference type="SAM" id="Phobius"/>
    </source>
</evidence>
<keyword evidence="2" id="KW-0812">Transmembrane</keyword>
<keyword evidence="4" id="KW-1185">Reference proteome</keyword>
<gene>
    <name evidence="3" type="ORF">FNY97_10425</name>
</gene>
<dbReference type="Proteomes" id="UP000320443">
    <property type="component" value="Unassembled WGS sequence"/>
</dbReference>
<feature type="transmembrane region" description="Helical" evidence="2">
    <location>
        <begin position="22"/>
        <end position="39"/>
    </location>
</feature>
<dbReference type="AlphaFoldDB" id="A0A553FRD4"/>
<proteinExistence type="predicted"/>
<comment type="caution">
    <text evidence="3">The sequence shown here is derived from an EMBL/GenBank/DDBJ whole genome shotgun (WGS) entry which is preliminary data.</text>
</comment>
<name>A0A553FRD4_9CORY</name>
<organism evidence="3 4">
    <name type="scientific">Corynebacterium hiratae</name>
    <dbReference type="NCBI Taxonomy" id="3139423"/>
    <lineage>
        <taxon>Bacteria</taxon>
        <taxon>Bacillati</taxon>
        <taxon>Actinomycetota</taxon>
        <taxon>Actinomycetes</taxon>
        <taxon>Mycobacteriales</taxon>
        <taxon>Corynebacteriaceae</taxon>
        <taxon>Corynebacterium</taxon>
    </lineage>
</organism>
<keyword evidence="2" id="KW-1133">Transmembrane helix</keyword>
<protein>
    <submittedName>
        <fullName evidence="3">Uncharacterized protein</fullName>
    </submittedName>
</protein>
<feature type="region of interest" description="Disordered" evidence="1">
    <location>
        <begin position="111"/>
        <end position="133"/>
    </location>
</feature>
<sequence>MRLVKFVPDRSQHRLILNSPQMLGYIGGLGAAVAAQYTATTKKRTGRNASMVFAEPAKPNRTYLRDRAQSQVQTFGAYNLQRELGGKTNPIPERTLFRALYVTGGDVNVGARPRYGGSAGRPSVKSFKRGARR</sequence>
<reference evidence="3 4" key="1">
    <citation type="submission" date="2019-07" db="EMBL/GenBank/DDBJ databases">
        <title>Draft genome of C. aurimucosum strain 2274.</title>
        <authorList>
            <person name="Pacheco L.G.C."/>
            <person name="Aguiar E.R.G.R."/>
            <person name="Santos C.S."/>
            <person name="Rocha D.J.P.G."/>
            <person name="Sant'Anna L.O."/>
            <person name="Mattos-Guaraldi A.L."/>
            <person name="Santos L.S."/>
        </authorList>
    </citation>
    <scope>NUCLEOTIDE SEQUENCE [LARGE SCALE GENOMIC DNA]</scope>
    <source>
        <strain evidence="3 4">2274</strain>
    </source>
</reference>